<evidence type="ECO:0000313" key="10">
    <source>
        <dbReference type="EMBL" id="EAX46924.1"/>
    </source>
</evidence>
<keyword evidence="11" id="KW-1185">Reference proteome</keyword>
<evidence type="ECO:0000256" key="1">
    <source>
        <dbReference type="ARBA" id="ARBA00001849"/>
    </source>
</evidence>
<dbReference type="GO" id="GO:0003723">
    <property type="term" value="F:RNA binding"/>
    <property type="evidence" value="ECO:0007669"/>
    <property type="project" value="UniProtKB-KW"/>
</dbReference>
<organism evidence="10 11">
    <name type="scientific">Thermosinus carboxydivorans Nor1</name>
    <dbReference type="NCBI Taxonomy" id="401526"/>
    <lineage>
        <taxon>Bacteria</taxon>
        <taxon>Bacillati</taxon>
        <taxon>Bacillota</taxon>
        <taxon>Negativicutes</taxon>
        <taxon>Selenomonadales</taxon>
        <taxon>Sporomusaceae</taxon>
        <taxon>Thermosinus</taxon>
    </lineage>
</organism>
<dbReference type="Gene3D" id="2.40.50.140">
    <property type="entry name" value="Nucleic acid-binding proteins"/>
    <property type="match status" value="1"/>
</dbReference>
<proteinExistence type="predicted"/>
<evidence type="ECO:0000256" key="4">
    <source>
        <dbReference type="ARBA" id="ARBA00022722"/>
    </source>
</evidence>
<dbReference type="EMBL" id="AAWL01000018">
    <property type="protein sequence ID" value="EAX46924.1"/>
    <property type="molecule type" value="Genomic_DNA"/>
</dbReference>
<name>A1HSP3_9FIRM</name>
<feature type="domain" description="S1 motif" evidence="9">
    <location>
        <begin position="335"/>
        <end position="415"/>
    </location>
</feature>
<accession>A1HSP3</accession>
<dbReference type="GO" id="GO:0005829">
    <property type="term" value="C:cytosol"/>
    <property type="evidence" value="ECO:0007669"/>
    <property type="project" value="TreeGrafter"/>
</dbReference>
<dbReference type="PANTHER" id="PTHR23355">
    <property type="entry name" value="RIBONUCLEASE"/>
    <property type="match status" value="1"/>
</dbReference>
<evidence type="ECO:0000313" key="11">
    <source>
        <dbReference type="Proteomes" id="UP000005139"/>
    </source>
</evidence>
<keyword evidence="4" id="KW-0540">Nuclease</keyword>
<evidence type="ECO:0000259" key="9">
    <source>
        <dbReference type="PROSITE" id="PS50126"/>
    </source>
</evidence>
<dbReference type="eggNOG" id="COG0557">
    <property type="taxonomic scope" value="Bacteria"/>
</dbReference>
<feature type="compositionally biased region" description="Basic and acidic residues" evidence="8">
    <location>
        <begin position="417"/>
        <end position="427"/>
    </location>
</feature>
<dbReference type="Proteomes" id="UP000005139">
    <property type="component" value="Unassembled WGS sequence"/>
</dbReference>
<evidence type="ECO:0000256" key="8">
    <source>
        <dbReference type="SAM" id="MobiDB-lite"/>
    </source>
</evidence>
<dbReference type="SUPFAM" id="SSF50249">
    <property type="entry name" value="Nucleic acid-binding proteins"/>
    <property type="match status" value="2"/>
</dbReference>
<keyword evidence="5 10" id="KW-0378">Hydrolase</keyword>
<keyword evidence="6" id="KW-0269">Exonuclease</keyword>
<dbReference type="NCBIfam" id="TIGR00358">
    <property type="entry name" value="3_prime_RNase"/>
    <property type="match status" value="1"/>
</dbReference>
<feature type="region of interest" description="Disordered" evidence="8">
    <location>
        <begin position="411"/>
        <end position="464"/>
    </location>
</feature>
<reference evidence="10 11" key="1">
    <citation type="submission" date="2007-01" db="EMBL/GenBank/DDBJ databases">
        <title>Annotation of the draft genome assembly of Thermosinus carboxydivorans Nor1.</title>
        <authorList>
            <consortium name="US DOE Joint Genome Institute (JGI-ORNL)"/>
            <person name="Larimer F."/>
            <person name="Land M."/>
            <person name="Hauser L."/>
        </authorList>
    </citation>
    <scope>NUCLEOTIDE SEQUENCE [LARGE SCALE GENOMIC DNA]</scope>
    <source>
        <strain evidence="10 11">Nor1</strain>
    </source>
</reference>
<dbReference type="InterPro" id="IPR001900">
    <property type="entry name" value="RNase_II/R"/>
</dbReference>
<feature type="compositionally biased region" description="Basic residues" evidence="8">
    <location>
        <begin position="433"/>
        <end position="447"/>
    </location>
</feature>
<dbReference type="SMART" id="SM00955">
    <property type="entry name" value="RNB"/>
    <property type="match status" value="1"/>
</dbReference>
<evidence type="ECO:0000256" key="3">
    <source>
        <dbReference type="ARBA" id="ARBA00022490"/>
    </source>
</evidence>
<dbReference type="GO" id="GO:0008859">
    <property type="term" value="F:exoribonuclease II activity"/>
    <property type="evidence" value="ECO:0007669"/>
    <property type="project" value="UniProtKB-EC"/>
</dbReference>
<comment type="catalytic activity">
    <reaction evidence="1">
        <text>Exonucleolytic cleavage in the 3'- to 5'-direction to yield nucleoside 5'-phosphates.</text>
        <dbReference type="EC" id="3.1.13.1"/>
    </reaction>
</comment>
<evidence type="ECO:0000256" key="2">
    <source>
        <dbReference type="ARBA" id="ARBA00012163"/>
    </source>
</evidence>
<dbReference type="GO" id="GO:0006402">
    <property type="term" value="P:mRNA catabolic process"/>
    <property type="evidence" value="ECO:0007669"/>
    <property type="project" value="TreeGrafter"/>
</dbReference>
<sequence length="464" mass="52379">MCGKTPRSTLKPAVGEPACIWSTACCPMLPPRLSNGICSLNAGEDRLTLSVHMEIDAGGRIVHYEIFPSVIRVQTRLSYNIVRRILVDGDENLRRQYADLVDHLEEMARLCHILRERRMRRGAIDFDFPEIKVKLDEAGRPVELVKRVRSLAESIIEEFMLAANETVAEHLHRLGVPAVYRVHEEPDTEKMEKLNALLHNFGQRLTTVDDIHPIVLQQVLTRIAGRPEERIISTVMLRSLKQARYEAENLGHFGLAARYYTHFTSPIRRYPDLIVHRILRETFTTGELSAKRREKLAKMLPVVAQHSSERERAAAEAERETVDLKKVEYMARFVGDEFPAIISGVTAFGLFVELDNGVEGLVHVSSMDDDYYQFIEEQYALIGERSKRIYRLGDAVNVRVVRVNPADRTIDQARVAEPGRGEADKADNGNGRKGNKAKGKTGTKRQAKSGGKAKAVAKPKSRLK</sequence>
<dbReference type="InterPro" id="IPR004476">
    <property type="entry name" value="RNase_II/RNase_R"/>
</dbReference>
<feature type="compositionally biased region" description="Basic residues" evidence="8">
    <location>
        <begin position="455"/>
        <end position="464"/>
    </location>
</feature>
<evidence type="ECO:0000256" key="6">
    <source>
        <dbReference type="ARBA" id="ARBA00022839"/>
    </source>
</evidence>
<gene>
    <name evidence="10" type="ORF">TcarDRAFT_0669</name>
</gene>
<dbReference type="CDD" id="cd04471">
    <property type="entry name" value="S1_RNase_R"/>
    <property type="match status" value="1"/>
</dbReference>
<dbReference type="PROSITE" id="PS50126">
    <property type="entry name" value="S1"/>
    <property type="match status" value="1"/>
</dbReference>
<dbReference type="InterPro" id="IPR012340">
    <property type="entry name" value="NA-bd_OB-fold"/>
</dbReference>
<evidence type="ECO:0000256" key="5">
    <source>
        <dbReference type="ARBA" id="ARBA00022801"/>
    </source>
</evidence>
<dbReference type="Pfam" id="PF00773">
    <property type="entry name" value="RNB"/>
    <property type="match status" value="1"/>
</dbReference>
<dbReference type="EC" id="3.1.13.1" evidence="2"/>
<dbReference type="PANTHER" id="PTHR23355:SF9">
    <property type="entry name" value="DIS3-LIKE EXONUCLEASE 2"/>
    <property type="match status" value="1"/>
</dbReference>
<dbReference type="InterPro" id="IPR050180">
    <property type="entry name" value="RNR_Ribonuclease"/>
</dbReference>
<keyword evidence="7" id="KW-0694">RNA-binding</keyword>
<protein>
    <recommendedName>
        <fullName evidence="2">exoribonuclease II</fullName>
        <ecNumber evidence="2">3.1.13.1</ecNumber>
    </recommendedName>
</protein>
<dbReference type="AlphaFoldDB" id="A1HSP3"/>
<dbReference type="SMART" id="SM00316">
    <property type="entry name" value="S1"/>
    <property type="match status" value="1"/>
</dbReference>
<reference evidence="10 11" key="2">
    <citation type="submission" date="2007-01" db="EMBL/GenBank/DDBJ databases">
        <title>Sequencing of the draft genome and assembly of Thermosinus carboxydivorans Nor1.</title>
        <authorList>
            <consortium name="US DOE Joint Genome Institute (JGI-PGF)"/>
            <person name="Copeland A."/>
            <person name="Lucas S."/>
            <person name="Lapidus A."/>
            <person name="Barry K."/>
            <person name="Glavina del Rio T."/>
            <person name="Dalin E."/>
            <person name="Tice H."/>
            <person name="Bruce D."/>
            <person name="Pitluck S."/>
            <person name="Richardson P."/>
        </authorList>
    </citation>
    <scope>NUCLEOTIDE SEQUENCE [LARGE SCALE GENOMIC DNA]</scope>
    <source>
        <strain evidence="10 11">Nor1</strain>
    </source>
</reference>
<comment type="caution">
    <text evidence="10">The sequence shown here is derived from an EMBL/GenBank/DDBJ whole genome shotgun (WGS) entry which is preliminary data.</text>
</comment>
<dbReference type="Pfam" id="PF00575">
    <property type="entry name" value="S1"/>
    <property type="match status" value="1"/>
</dbReference>
<keyword evidence="3" id="KW-0963">Cytoplasm</keyword>
<dbReference type="PROSITE" id="PS01175">
    <property type="entry name" value="RIBONUCLEASE_II"/>
    <property type="match status" value="1"/>
</dbReference>
<dbReference type="InterPro" id="IPR022966">
    <property type="entry name" value="RNase_II/R_CS"/>
</dbReference>
<dbReference type="InterPro" id="IPR003029">
    <property type="entry name" value="S1_domain"/>
</dbReference>
<evidence type="ECO:0000256" key="7">
    <source>
        <dbReference type="ARBA" id="ARBA00022884"/>
    </source>
</evidence>